<organism evidence="1 2">
    <name type="scientific">Diversispora epigaea</name>
    <dbReference type="NCBI Taxonomy" id="1348612"/>
    <lineage>
        <taxon>Eukaryota</taxon>
        <taxon>Fungi</taxon>
        <taxon>Fungi incertae sedis</taxon>
        <taxon>Mucoromycota</taxon>
        <taxon>Glomeromycotina</taxon>
        <taxon>Glomeromycetes</taxon>
        <taxon>Diversisporales</taxon>
        <taxon>Diversisporaceae</taxon>
        <taxon>Diversispora</taxon>
    </lineage>
</organism>
<reference evidence="1 2" key="1">
    <citation type="submission" date="2018-08" db="EMBL/GenBank/DDBJ databases">
        <title>Genome and evolution of the arbuscular mycorrhizal fungus Diversispora epigaea (formerly Glomus versiforme) and its bacterial endosymbionts.</title>
        <authorList>
            <person name="Sun X."/>
            <person name="Fei Z."/>
            <person name="Harrison M."/>
        </authorList>
    </citation>
    <scope>NUCLEOTIDE SEQUENCE [LARGE SCALE GENOMIC DNA]</scope>
    <source>
        <strain evidence="1 2">IT104</strain>
    </source>
</reference>
<comment type="caution">
    <text evidence="1">The sequence shown here is derived from an EMBL/GenBank/DDBJ whole genome shotgun (WGS) entry which is preliminary data.</text>
</comment>
<protein>
    <submittedName>
        <fullName evidence="1">Uncharacterized protein</fullName>
    </submittedName>
</protein>
<keyword evidence="2" id="KW-1185">Reference proteome</keyword>
<name>A0A397J0N6_9GLOM</name>
<accession>A0A397J0N6</accession>
<evidence type="ECO:0000313" key="2">
    <source>
        <dbReference type="Proteomes" id="UP000266861"/>
    </source>
</evidence>
<dbReference type="Proteomes" id="UP000266861">
    <property type="component" value="Unassembled WGS sequence"/>
</dbReference>
<dbReference type="AlphaFoldDB" id="A0A397J0N6"/>
<sequence length="94" mass="11477">MTHNWNKAIQYCEFCIRKYLENNFENWTYGNNEIDKLIQECQQKTIEPNIVIEWIGYDQFVNIEYLAEGIYAATWKDAFFKKWNSDKDCFEKIE</sequence>
<gene>
    <name evidence="1" type="ORF">Glove_136g101</name>
</gene>
<dbReference type="EMBL" id="PQFF01000127">
    <property type="protein sequence ID" value="RHZ80442.1"/>
    <property type="molecule type" value="Genomic_DNA"/>
</dbReference>
<proteinExistence type="predicted"/>
<evidence type="ECO:0000313" key="1">
    <source>
        <dbReference type="EMBL" id="RHZ80442.1"/>
    </source>
</evidence>
<dbReference type="OrthoDB" id="2425774at2759"/>